<dbReference type="STRING" id="690879.TSACC_2427"/>
<keyword evidence="14" id="KW-1185">Reference proteome</keyword>
<dbReference type="GO" id="GO:0005829">
    <property type="term" value="C:cytosol"/>
    <property type="evidence" value="ECO:0007669"/>
    <property type="project" value="TreeGrafter"/>
</dbReference>
<dbReference type="FunFam" id="2.60.40.1180:FF:000002">
    <property type="entry name" value="1,4-alpha-glucan branching enzyme GlgB"/>
    <property type="match status" value="1"/>
</dbReference>
<dbReference type="InterPro" id="IPR013783">
    <property type="entry name" value="Ig-like_fold"/>
</dbReference>
<dbReference type="InterPro" id="IPR004193">
    <property type="entry name" value="Glyco_hydro_13_N"/>
</dbReference>
<accession>A0A146G2Z8</accession>
<protein>
    <recommendedName>
        <fullName evidence="10">1,4-alpha-glucan branching enzyme GlgB</fullName>
        <ecNumber evidence="10">2.4.1.18</ecNumber>
    </recommendedName>
    <alternativeName>
        <fullName evidence="10">1,4-alpha-D-glucan:1,4-alpha-D-glucan 6-glucosyl-transferase</fullName>
    </alternativeName>
    <alternativeName>
        <fullName evidence="10">Alpha-(1-&gt;4)-glucan branching enzyme</fullName>
    </alternativeName>
    <alternativeName>
        <fullName evidence="10">Glycogen branching enzyme</fullName>
        <shortName evidence="10">BE</shortName>
    </alternativeName>
</protein>
<dbReference type="EC" id="2.4.1.18" evidence="10"/>
<dbReference type="SUPFAM" id="SSF51445">
    <property type="entry name" value="(Trans)glycosidases"/>
    <property type="match status" value="1"/>
</dbReference>
<dbReference type="InterPro" id="IPR013780">
    <property type="entry name" value="Glyco_hydro_b"/>
</dbReference>
<name>A0A146G2Z8_TERSA</name>
<evidence type="ECO:0000256" key="6">
    <source>
        <dbReference type="ARBA" id="ARBA00022676"/>
    </source>
</evidence>
<evidence type="ECO:0000256" key="9">
    <source>
        <dbReference type="ARBA" id="ARBA00023277"/>
    </source>
</evidence>
<dbReference type="AlphaFoldDB" id="A0A146G2Z8"/>
<dbReference type="Pfam" id="PF02806">
    <property type="entry name" value="Alpha-amylase_C"/>
    <property type="match status" value="1"/>
</dbReference>
<dbReference type="GO" id="GO:0043169">
    <property type="term" value="F:cation binding"/>
    <property type="evidence" value="ECO:0007669"/>
    <property type="project" value="InterPro"/>
</dbReference>
<dbReference type="PANTHER" id="PTHR43651:SF3">
    <property type="entry name" value="1,4-ALPHA-GLUCAN-BRANCHING ENZYME"/>
    <property type="match status" value="1"/>
</dbReference>
<dbReference type="CDD" id="cd02855">
    <property type="entry name" value="E_set_GBE_prok_N"/>
    <property type="match status" value="1"/>
</dbReference>
<feature type="active site" description="Proton donor" evidence="10 11">
    <location>
        <position position="465"/>
    </location>
</feature>
<dbReference type="Gene3D" id="2.60.40.1180">
    <property type="entry name" value="Golgi alpha-mannosidase II"/>
    <property type="match status" value="1"/>
</dbReference>
<dbReference type="Proteomes" id="UP000076023">
    <property type="component" value="Unassembled WGS sequence"/>
</dbReference>
<keyword evidence="9 10" id="KW-0119">Carbohydrate metabolism</keyword>
<dbReference type="NCBIfam" id="TIGR01515">
    <property type="entry name" value="branching_enzym"/>
    <property type="match status" value="1"/>
</dbReference>
<dbReference type="EMBL" id="BDCO01000002">
    <property type="protein sequence ID" value="GAT32030.1"/>
    <property type="molecule type" value="Genomic_DNA"/>
</dbReference>
<dbReference type="FunFam" id="3.20.20.80:FF:000003">
    <property type="entry name" value="1,4-alpha-glucan branching enzyme GlgB"/>
    <property type="match status" value="1"/>
</dbReference>
<dbReference type="InterPro" id="IPR014756">
    <property type="entry name" value="Ig_E-set"/>
</dbReference>
<feature type="active site" description="Nucleophile" evidence="10 11">
    <location>
        <position position="412"/>
    </location>
</feature>
<evidence type="ECO:0000256" key="8">
    <source>
        <dbReference type="ARBA" id="ARBA00023056"/>
    </source>
</evidence>
<evidence type="ECO:0000256" key="4">
    <source>
        <dbReference type="ARBA" id="ARBA00009000"/>
    </source>
</evidence>
<dbReference type="NCBIfam" id="NF003811">
    <property type="entry name" value="PRK05402.1"/>
    <property type="match status" value="1"/>
</dbReference>
<gene>
    <name evidence="10" type="primary">glgB</name>
    <name evidence="13" type="ORF">TSACC_2427</name>
</gene>
<dbReference type="FunCoup" id="A0A146G2Z8">
    <property type="interactions" value="450"/>
</dbReference>
<dbReference type="PANTHER" id="PTHR43651">
    <property type="entry name" value="1,4-ALPHA-GLUCAN-BRANCHING ENZYME"/>
    <property type="match status" value="1"/>
</dbReference>
<dbReference type="GO" id="GO:0004553">
    <property type="term" value="F:hydrolase activity, hydrolyzing O-glycosyl compounds"/>
    <property type="evidence" value="ECO:0007669"/>
    <property type="project" value="InterPro"/>
</dbReference>
<dbReference type="InterPro" id="IPR006047">
    <property type="entry name" value="GH13_cat_dom"/>
</dbReference>
<dbReference type="InterPro" id="IPR006048">
    <property type="entry name" value="A-amylase/branching_C"/>
</dbReference>
<reference evidence="14" key="1">
    <citation type="journal article" date="2017" name="Genome Announc.">
        <title>Draft Genome Sequence of Terrimicrobium sacchariphilum NM-5T, a Facultative Anaerobic Soil Bacterium of the Class Spartobacteria.</title>
        <authorList>
            <person name="Qiu Y.L."/>
            <person name="Tourlousse D.M."/>
            <person name="Matsuura N."/>
            <person name="Ohashi A."/>
            <person name="Sekiguchi Y."/>
        </authorList>
    </citation>
    <scope>NUCLEOTIDE SEQUENCE [LARGE SCALE GENOMIC DNA]</scope>
    <source>
        <strain evidence="14">NM-5</strain>
    </source>
</reference>
<comment type="pathway">
    <text evidence="3 10">Glycan biosynthesis; glycogen biosynthesis.</text>
</comment>
<dbReference type="Pfam" id="PF00128">
    <property type="entry name" value="Alpha-amylase"/>
    <property type="match status" value="1"/>
</dbReference>
<evidence type="ECO:0000256" key="5">
    <source>
        <dbReference type="ARBA" id="ARBA00022600"/>
    </source>
</evidence>
<dbReference type="Gene3D" id="3.20.20.80">
    <property type="entry name" value="Glycosidases"/>
    <property type="match status" value="1"/>
</dbReference>
<evidence type="ECO:0000256" key="1">
    <source>
        <dbReference type="ARBA" id="ARBA00000826"/>
    </source>
</evidence>
<keyword evidence="6 10" id="KW-0328">Glycosyltransferase</keyword>
<comment type="subunit">
    <text evidence="10">Monomer.</text>
</comment>
<dbReference type="InParanoid" id="A0A146G2Z8"/>
<comment type="function">
    <text evidence="2 10">Catalyzes the formation of the alpha-1,6-glucosidic linkages in glycogen by scission of a 1,4-alpha-linked oligosaccharide from growing alpha-1,4-glucan chains and the subsequent attachment of the oligosaccharide to the alpha-1,6 position.</text>
</comment>
<comment type="caution">
    <text evidence="13">The sequence shown here is derived from an EMBL/GenBank/DDBJ whole genome shotgun (WGS) entry which is preliminary data.</text>
</comment>
<dbReference type="Gene3D" id="2.60.40.10">
    <property type="entry name" value="Immunoglobulins"/>
    <property type="match status" value="2"/>
</dbReference>
<dbReference type="FunFam" id="2.60.40.10:FF:000169">
    <property type="entry name" value="1,4-alpha-glucan branching enzyme GlgB"/>
    <property type="match status" value="1"/>
</dbReference>
<dbReference type="InterPro" id="IPR037439">
    <property type="entry name" value="Branching_enzy"/>
</dbReference>
<evidence type="ECO:0000256" key="7">
    <source>
        <dbReference type="ARBA" id="ARBA00022679"/>
    </source>
</evidence>
<dbReference type="NCBIfam" id="NF008967">
    <property type="entry name" value="PRK12313.1"/>
    <property type="match status" value="1"/>
</dbReference>
<dbReference type="CDD" id="cd11322">
    <property type="entry name" value="AmyAc_Glg_BE"/>
    <property type="match status" value="1"/>
</dbReference>
<sequence length="732" mass="84481">MNPSTLSDDDFYPLIEARHCDPFKVLGIRELQGSWFARVLRPDAAEVVVVDAQDSSRRFPLQKVHDCGFFESVLRGVDGPFDYFLEMKSYAGVTWRERDVYSFGPVLGEMDIYLFNEGTHYEVYRKLGAHIMELGGVRGTHFAVWAPNAQRVSVVGDFNNWDGRVHPMRKLVPSGIWEIFLPNVQEGAHYKFEIRGPQGEVFLKTDPFATFAQHGTETGCMVYDINRYSWSDSEWMEQRPKKDVYNTPMSIYEVHLGSWQRIPEDGNRYLSYIELGDRLIPYVKEMGFTHIELMPVMEHPFDGSWGYQVVNYYAPSSRFGNPDEFRNFVDRCHQAGIGVILDWVPGHFPKDAHGLARYDGTCLYEHEDPRLGEHMDWGTLIFNYGRNEVKNFLIGNALFWLDEYHLDGLRVDAVASMLYLDYSRKPGEWVPNRHGGRENLEAISFLQHFNSIAYERFPGVITIAEESTSWPGVSKPTWEGGLGFGFKWNMGWMNDSLRYIARDPIHRRFHQGDITFSMLYAFHEHFILVLSHDEVVHGKGSLLNKMPGDMWQKFANVRMFLAWMWGHPGKKLIFQGMEFGQWAEWSHARSLDWHLTNFSLHDGLRRLIQHMNWLYQNEPALSDQDDSYAGFEWIDFNDADNTVWSFIRKARDGSEIVFVINATPVVRGAYRVGVNSAGWYEEILNTDAETYGGGNVGNYGGRQSEEWAWQGKPRSIAIDLPPLGVVAFKYKG</sequence>
<comment type="catalytic activity">
    <reaction evidence="1 10">
        <text>Transfers a segment of a (1-&gt;4)-alpha-D-glucan chain to a primary hydroxy group in a similar glucan chain.</text>
        <dbReference type="EC" id="2.4.1.18"/>
    </reaction>
</comment>
<feature type="domain" description="Glycosyl hydrolase family 13 catalytic" evidence="12">
    <location>
        <begin position="253"/>
        <end position="605"/>
    </location>
</feature>
<dbReference type="HAMAP" id="MF_00685">
    <property type="entry name" value="GlgB"/>
    <property type="match status" value="1"/>
</dbReference>
<keyword evidence="8 10" id="KW-0320">Glycogen biosynthesis</keyword>
<dbReference type="Pfam" id="PF02922">
    <property type="entry name" value="CBM_48"/>
    <property type="match status" value="1"/>
</dbReference>
<proteinExistence type="inferred from homology"/>
<dbReference type="SMART" id="SM00642">
    <property type="entry name" value="Aamy"/>
    <property type="match status" value="1"/>
</dbReference>
<evidence type="ECO:0000256" key="10">
    <source>
        <dbReference type="HAMAP-Rule" id="MF_00685"/>
    </source>
</evidence>
<evidence type="ECO:0000313" key="14">
    <source>
        <dbReference type="Proteomes" id="UP000076023"/>
    </source>
</evidence>
<evidence type="ECO:0000256" key="2">
    <source>
        <dbReference type="ARBA" id="ARBA00002953"/>
    </source>
</evidence>
<evidence type="ECO:0000256" key="11">
    <source>
        <dbReference type="PIRSR" id="PIRSR000463-1"/>
    </source>
</evidence>
<keyword evidence="7 10" id="KW-0808">Transferase</keyword>
<dbReference type="SUPFAM" id="SSF81296">
    <property type="entry name" value="E set domains"/>
    <property type="match status" value="1"/>
</dbReference>
<keyword evidence="5 10" id="KW-0321">Glycogen metabolism</keyword>
<dbReference type="SUPFAM" id="SSF51011">
    <property type="entry name" value="Glycosyl hydrolase domain"/>
    <property type="match status" value="1"/>
</dbReference>
<evidence type="ECO:0000256" key="3">
    <source>
        <dbReference type="ARBA" id="ARBA00004964"/>
    </source>
</evidence>
<evidence type="ECO:0000259" key="12">
    <source>
        <dbReference type="SMART" id="SM00642"/>
    </source>
</evidence>
<dbReference type="OrthoDB" id="9800174at2"/>
<dbReference type="UniPathway" id="UPA00164"/>
<dbReference type="RefSeq" id="WP_075077890.1">
    <property type="nucleotide sequence ID" value="NZ_BDCO01000002.1"/>
</dbReference>
<comment type="similarity">
    <text evidence="4 10">Belongs to the glycosyl hydrolase 13 family. GlgB subfamily.</text>
</comment>
<evidence type="ECO:0000313" key="13">
    <source>
        <dbReference type="EMBL" id="GAT32030.1"/>
    </source>
</evidence>
<dbReference type="InterPro" id="IPR044143">
    <property type="entry name" value="GlgB_N_E_set_prok"/>
</dbReference>
<dbReference type="InterPro" id="IPR017853">
    <property type="entry name" value="GH"/>
</dbReference>
<organism evidence="13 14">
    <name type="scientific">Terrimicrobium sacchariphilum</name>
    <dbReference type="NCBI Taxonomy" id="690879"/>
    <lineage>
        <taxon>Bacteria</taxon>
        <taxon>Pseudomonadati</taxon>
        <taxon>Verrucomicrobiota</taxon>
        <taxon>Terrimicrobiia</taxon>
        <taxon>Terrimicrobiales</taxon>
        <taxon>Terrimicrobiaceae</taxon>
        <taxon>Terrimicrobium</taxon>
    </lineage>
</organism>
<dbReference type="InterPro" id="IPR006407">
    <property type="entry name" value="GlgB"/>
</dbReference>
<dbReference type="PIRSF" id="PIRSF000463">
    <property type="entry name" value="GlgB"/>
    <property type="match status" value="1"/>
</dbReference>
<dbReference type="InterPro" id="IPR054169">
    <property type="entry name" value="GlgB_N"/>
</dbReference>
<dbReference type="GO" id="GO:0005978">
    <property type="term" value="P:glycogen biosynthetic process"/>
    <property type="evidence" value="ECO:0007669"/>
    <property type="project" value="UniProtKB-UniRule"/>
</dbReference>
<dbReference type="Pfam" id="PF22019">
    <property type="entry name" value="GlgB_N"/>
    <property type="match status" value="1"/>
</dbReference>
<dbReference type="GO" id="GO:0003844">
    <property type="term" value="F:1,4-alpha-glucan branching enzyme activity"/>
    <property type="evidence" value="ECO:0007669"/>
    <property type="project" value="UniProtKB-UniRule"/>
</dbReference>